<organism evidence="2 3">
    <name type="scientific">Paenibacillus amylolyticus</name>
    <dbReference type="NCBI Taxonomy" id="1451"/>
    <lineage>
        <taxon>Bacteria</taxon>
        <taxon>Bacillati</taxon>
        <taxon>Bacillota</taxon>
        <taxon>Bacilli</taxon>
        <taxon>Bacillales</taxon>
        <taxon>Paenibacillaceae</taxon>
        <taxon>Paenibacillus</taxon>
    </lineage>
</organism>
<dbReference type="AlphaFoldDB" id="A0ABD8B293"/>
<gene>
    <name evidence="2" type="ORF">V6668_31645</name>
</gene>
<dbReference type="PANTHER" id="PTHR35458:SF8">
    <property type="entry name" value="SLR0650 PROTEIN"/>
    <property type="match status" value="1"/>
</dbReference>
<accession>A0ABD8B293</accession>
<dbReference type="EMBL" id="CP145893">
    <property type="protein sequence ID" value="WWP23947.1"/>
    <property type="molecule type" value="Genomic_DNA"/>
</dbReference>
<dbReference type="PANTHER" id="PTHR35458">
    <property type="entry name" value="SLR0755 PROTEIN"/>
    <property type="match status" value="1"/>
</dbReference>
<geneLocation type="plasmid" evidence="2 3">
    <name>pY5S7-1</name>
</geneLocation>
<name>A0ABD8B293_PAEAM</name>
<dbReference type="InterPro" id="IPR021139">
    <property type="entry name" value="NYN"/>
</dbReference>
<dbReference type="GeneID" id="93480128"/>
<sequence length="189" mass="21783">MRPVGIRLKSAILIDESNAIYQLLELGIKGIRSWRKFYEVVEEYLKSNYGLKMSTDFNFYGALPPKHADEIRYNKRHKFLQALEHDGINVYRGTCDIQKDIYIEKGVDVLICLDLYQFSVYKYDYVVVFSGDADFVPAIKRAKKNGTLVLAILGHNKAAFHLRNMVDVTIDLESIIEKLDQTTLIQKLS</sequence>
<reference evidence="2 3" key="1">
    <citation type="submission" date="2024-02" db="EMBL/GenBank/DDBJ databases">
        <title>Complete sequences of two Paenibacillus sp. strains and one Lysinibacillus strain isolated from the environment on STAA medium highlight biotechnological potential.</title>
        <authorList>
            <person name="Attere S.A."/>
            <person name="Piche L.C."/>
            <person name="Intertaglia L."/>
            <person name="Lami R."/>
            <person name="Charette S.J."/>
            <person name="Vincent A.T."/>
        </authorList>
    </citation>
    <scope>NUCLEOTIDE SEQUENCE [LARGE SCALE GENOMIC DNA]</scope>
    <source>
        <strain evidence="2 3">Y5S-7</strain>
        <plasmid evidence="2 3">pY5S7-1</plasmid>
    </source>
</reference>
<dbReference type="Pfam" id="PF01936">
    <property type="entry name" value="NYN"/>
    <property type="match status" value="1"/>
</dbReference>
<evidence type="ECO:0000259" key="1">
    <source>
        <dbReference type="Pfam" id="PF01936"/>
    </source>
</evidence>
<protein>
    <submittedName>
        <fullName evidence="2">NYN domain-containing protein</fullName>
    </submittedName>
</protein>
<evidence type="ECO:0000313" key="3">
    <source>
        <dbReference type="Proteomes" id="UP001364764"/>
    </source>
</evidence>
<dbReference type="InterPro" id="IPR047140">
    <property type="entry name" value="LabA"/>
</dbReference>
<proteinExistence type="predicted"/>
<dbReference type="RefSeq" id="WP_133120409.1">
    <property type="nucleotide sequence ID" value="NZ_CP145893.1"/>
</dbReference>
<evidence type="ECO:0000313" key="2">
    <source>
        <dbReference type="EMBL" id="WWP23947.1"/>
    </source>
</evidence>
<feature type="domain" description="NYN" evidence="1">
    <location>
        <begin position="10"/>
        <end position="173"/>
    </location>
</feature>
<dbReference type="Gene3D" id="3.40.50.1010">
    <property type="entry name" value="5'-nuclease"/>
    <property type="match status" value="1"/>
</dbReference>
<dbReference type="Proteomes" id="UP001364764">
    <property type="component" value="Plasmid pY5S7-1"/>
</dbReference>
<keyword evidence="2" id="KW-0614">Plasmid</keyword>